<dbReference type="EMBL" id="JAOWLB010000015">
    <property type="protein sequence ID" value="MCV2890185.1"/>
    <property type="molecule type" value="Genomic_DNA"/>
</dbReference>
<organism evidence="1 2">
    <name type="scientific">Ruegeria aquimaris</name>
    <dbReference type="NCBI Taxonomy" id="2984333"/>
    <lineage>
        <taxon>Bacteria</taxon>
        <taxon>Pseudomonadati</taxon>
        <taxon>Pseudomonadota</taxon>
        <taxon>Alphaproteobacteria</taxon>
        <taxon>Rhodobacterales</taxon>
        <taxon>Roseobacteraceae</taxon>
        <taxon>Ruegeria</taxon>
    </lineage>
</organism>
<accession>A0ABT3ANE4</accession>
<dbReference type="Proteomes" id="UP001320899">
    <property type="component" value="Unassembled WGS sequence"/>
</dbReference>
<evidence type="ECO:0000313" key="2">
    <source>
        <dbReference type="Proteomes" id="UP001320899"/>
    </source>
</evidence>
<proteinExistence type="predicted"/>
<keyword evidence="2" id="KW-1185">Reference proteome</keyword>
<comment type="caution">
    <text evidence="1">The sequence shown here is derived from an EMBL/GenBank/DDBJ whole genome shotgun (WGS) entry which is preliminary data.</text>
</comment>
<reference evidence="1 2" key="1">
    <citation type="submission" date="2022-10" db="EMBL/GenBank/DDBJ databases">
        <title>Ruegeria sp. nov., isolated from ocean surface sediments.</title>
        <authorList>
            <person name="He W."/>
            <person name="Xue H.-P."/>
            <person name="Zhang D.-F."/>
        </authorList>
    </citation>
    <scope>NUCLEOTIDE SEQUENCE [LARGE SCALE GENOMIC DNA]</scope>
    <source>
        <strain evidence="1 2">XHP0148</strain>
    </source>
</reference>
<sequence length="43" mass="4475">MMMILGEMTALAAFGAILVGVAVKVAETQGARARAAAKTNKRR</sequence>
<evidence type="ECO:0000313" key="1">
    <source>
        <dbReference type="EMBL" id="MCV2890185.1"/>
    </source>
</evidence>
<protein>
    <submittedName>
        <fullName evidence="1">Uncharacterized protein</fullName>
    </submittedName>
</protein>
<gene>
    <name evidence="1" type="ORF">OE747_17745</name>
</gene>
<dbReference type="RefSeq" id="WP_263829891.1">
    <property type="nucleotide sequence ID" value="NZ_JAOWLB010000015.1"/>
</dbReference>
<name>A0ABT3ANE4_9RHOB</name>